<sequence>MKRLLVLLLLVFAYGTASADHLKGGFFTYRYLGPGDNDPSKNAYEITLTVYMDEFASNQITTSIPFTIFNADNGTELTTLDASRIRLDTLRKNTADECIINAPVGIFYKVLVYQLPMVELSPNNNGWVVAYQRCCRISGIANVIMPSNSSGNTYAITIPGRNVLLAAPTNSSAVFLVNDTGIICRNSYFEYDFHGTDPDGDSLSYSFCDALHGGGQSPGGTCTTCPAPNPAAPPPYPVIGYSSGFSGGQPLGPQVSIDPRTGKFSGIAPEVGEYVVTVCVNEYRNGVLIAQTRKELHIKVADCSAVQATLLPQYVNCQDFNVIFNNATPTGVVSSFWDFGVASQTNDTANINTPTFVYPDTGLYVVKLLVNRGEKCADSTTSIVRVYPGFFPGFEFSGICANKPTQFRDTTKTNHGFVDKWFWNFGDPTTLADTSLLKLPQYTYGAPATYTVTFTVGTNKGCSETITKTVTIMDKPPLTMAFSDTLICKGDTLQLGAAGDGIFTWTPAVNISGANTPSPRVWPATTRRYYVQLDQNGCLNHDSVDVNVVEFVTLNINPDTTICLTDSVRLGAQTDGLRFEWTPGEAMDDPGLLTPVVLPGPGLNTYRLTAYIGHCSATQTMRVRTVPYPQVRIQDDTTICFRASLQLNGVHDGNRFEWSPTTWMTNPQSATPTVRPPDTTQYVFTVWNTSSGCPKPRRDTITVGVMPRIYPWAGNDTMVVAGQPVQLLATGGVRYQWLPALGLDNPNIANPVGFYSEDPEYINYIVRVFDPRDCVDSARLRVRVFRTEPWIFVPTAFTPNGDGRNDVVRPIAVGMRKIEWFRVFNRWGQLVFETQKNGHGWDGTIKGKDQGSNVFVWVVKAVDFKGKEYFAKGTVTLIR</sequence>
<dbReference type="InterPro" id="IPR026341">
    <property type="entry name" value="T9SS_type_B"/>
</dbReference>
<dbReference type="Pfam" id="PF18911">
    <property type="entry name" value="PKD_4"/>
    <property type="match status" value="1"/>
</dbReference>
<dbReference type="NCBIfam" id="TIGR04131">
    <property type="entry name" value="Bac_Flav_CTERM"/>
    <property type="match status" value="1"/>
</dbReference>
<dbReference type="EMBL" id="BAABGY010000001">
    <property type="protein sequence ID" value="GAA4319656.1"/>
    <property type="molecule type" value="Genomic_DNA"/>
</dbReference>
<dbReference type="RefSeq" id="WP_345253030.1">
    <property type="nucleotide sequence ID" value="NZ_BAABGY010000001.1"/>
</dbReference>
<protein>
    <recommendedName>
        <fullName evidence="2">PKD domain-containing protein</fullName>
    </recommendedName>
</protein>
<gene>
    <name evidence="3" type="ORF">GCM10023184_04520</name>
</gene>
<evidence type="ECO:0000256" key="1">
    <source>
        <dbReference type="SAM" id="SignalP"/>
    </source>
</evidence>
<feature type="chain" id="PRO_5047084837" description="PKD domain-containing protein" evidence="1">
    <location>
        <begin position="20"/>
        <end position="879"/>
    </location>
</feature>
<dbReference type="InterPro" id="IPR013783">
    <property type="entry name" value="Ig-like_fold"/>
</dbReference>
<dbReference type="Pfam" id="PF13585">
    <property type="entry name" value="CHU_C"/>
    <property type="match status" value="1"/>
</dbReference>
<dbReference type="SUPFAM" id="SSF49299">
    <property type="entry name" value="PKD domain"/>
    <property type="match status" value="2"/>
</dbReference>
<dbReference type="InterPro" id="IPR035986">
    <property type="entry name" value="PKD_dom_sf"/>
</dbReference>
<keyword evidence="1" id="KW-0732">Signal</keyword>
<dbReference type="Gene3D" id="2.60.40.10">
    <property type="entry name" value="Immunoglobulins"/>
    <property type="match status" value="2"/>
</dbReference>
<evidence type="ECO:0000259" key="2">
    <source>
        <dbReference type="PROSITE" id="PS50093"/>
    </source>
</evidence>
<feature type="signal peptide" evidence="1">
    <location>
        <begin position="1"/>
        <end position="19"/>
    </location>
</feature>
<accession>A0ABP8G8T4</accession>
<comment type="caution">
    <text evidence="3">The sequence shown here is derived from an EMBL/GenBank/DDBJ whole genome shotgun (WGS) entry which is preliminary data.</text>
</comment>
<dbReference type="PROSITE" id="PS50093">
    <property type="entry name" value="PKD"/>
    <property type="match status" value="1"/>
</dbReference>
<proteinExistence type="predicted"/>
<dbReference type="CDD" id="cd00146">
    <property type="entry name" value="PKD"/>
    <property type="match status" value="2"/>
</dbReference>
<reference evidence="4" key="1">
    <citation type="journal article" date="2019" name="Int. J. Syst. Evol. Microbiol.">
        <title>The Global Catalogue of Microorganisms (GCM) 10K type strain sequencing project: providing services to taxonomists for standard genome sequencing and annotation.</title>
        <authorList>
            <consortium name="The Broad Institute Genomics Platform"/>
            <consortium name="The Broad Institute Genome Sequencing Center for Infectious Disease"/>
            <person name="Wu L."/>
            <person name="Ma J."/>
        </authorList>
    </citation>
    <scope>NUCLEOTIDE SEQUENCE [LARGE SCALE GENOMIC DNA]</scope>
    <source>
        <strain evidence="4">JCM 17919</strain>
    </source>
</reference>
<dbReference type="Proteomes" id="UP001501725">
    <property type="component" value="Unassembled WGS sequence"/>
</dbReference>
<dbReference type="InterPro" id="IPR000601">
    <property type="entry name" value="PKD_dom"/>
</dbReference>
<feature type="domain" description="PKD" evidence="2">
    <location>
        <begin position="421"/>
        <end position="472"/>
    </location>
</feature>
<keyword evidence="4" id="KW-1185">Reference proteome</keyword>
<evidence type="ECO:0000313" key="4">
    <source>
        <dbReference type="Proteomes" id="UP001501725"/>
    </source>
</evidence>
<evidence type="ECO:0000313" key="3">
    <source>
        <dbReference type="EMBL" id="GAA4319656.1"/>
    </source>
</evidence>
<organism evidence="3 4">
    <name type="scientific">Flaviaesturariibacter amylovorans</name>
    <dbReference type="NCBI Taxonomy" id="1084520"/>
    <lineage>
        <taxon>Bacteria</taxon>
        <taxon>Pseudomonadati</taxon>
        <taxon>Bacteroidota</taxon>
        <taxon>Chitinophagia</taxon>
        <taxon>Chitinophagales</taxon>
        <taxon>Chitinophagaceae</taxon>
        <taxon>Flaviaestuariibacter</taxon>
    </lineage>
</organism>
<name>A0ABP8G8T4_9BACT</name>